<dbReference type="GO" id="GO:0016210">
    <property type="term" value="F:naringenin-chalcone synthase activity"/>
    <property type="evidence" value="ECO:0007669"/>
    <property type="project" value="UniProtKB-EC"/>
</dbReference>
<dbReference type="InterPro" id="IPR016039">
    <property type="entry name" value="Thiolase-like"/>
</dbReference>
<dbReference type="CDD" id="cd00831">
    <property type="entry name" value="CHS_like"/>
    <property type="match status" value="1"/>
</dbReference>
<evidence type="ECO:0000259" key="5">
    <source>
        <dbReference type="Pfam" id="PF02797"/>
    </source>
</evidence>
<dbReference type="AlphaFoldDB" id="A0A5K7X9N8"/>
<dbReference type="KEGG" id="lpav:PLANPX_3042"/>
<protein>
    <submittedName>
        <fullName evidence="6">Naringenin-chalcone synthase</fullName>
        <ecNumber evidence="6">2.3.1.74</ecNumber>
    </submittedName>
</protein>
<dbReference type="PANTHER" id="PTHR11877:SF46">
    <property type="entry name" value="TYPE III POLYKETIDE SYNTHASE A"/>
    <property type="match status" value="1"/>
</dbReference>
<dbReference type="PANTHER" id="PTHR11877">
    <property type="entry name" value="HYDROXYMETHYLGLUTARYL-COA SYNTHASE"/>
    <property type="match status" value="1"/>
</dbReference>
<keyword evidence="2 6" id="KW-0808">Transferase</keyword>
<comment type="similarity">
    <text evidence="1">Belongs to the thiolase-like superfamily. Chalcone/stilbene synthases family.</text>
</comment>
<keyword evidence="7" id="KW-1185">Reference proteome</keyword>
<dbReference type="Gene3D" id="3.40.47.10">
    <property type="match status" value="2"/>
</dbReference>
<proteinExistence type="inferred from homology"/>
<evidence type="ECO:0000256" key="2">
    <source>
        <dbReference type="ARBA" id="ARBA00022679"/>
    </source>
</evidence>
<dbReference type="InterPro" id="IPR001099">
    <property type="entry name" value="Chalcone/stilbene_synt_N"/>
</dbReference>
<dbReference type="Pfam" id="PF00195">
    <property type="entry name" value="Chal_sti_synt_N"/>
    <property type="match status" value="1"/>
</dbReference>
<gene>
    <name evidence="6" type="ORF">PLANPX_3042</name>
</gene>
<evidence type="ECO:0000256" key="3">
    <source>
        <dbReference type="PIRSR" id="PIRSR000451-1"/>
    </source>
</evidence>
<dbReference type="InterPro" id="IPR011141">
    <property type="entry name" value="Polyketide_synthase_type-III"/>
</dbReference>
<reference evidence="7" key="1">
    <citation type="submission" date="2019-10" db="EMBL/GenBank/DDBJ databases">
        <title>Lacipirellula parvula gen. nov., sp. nov., representing a lineage of planctomycetes widespread in freshwater anoxic habitats, and description of the family Lacipirellulaceae.</title>
        <authorList>
            <person name="Dedysh S.N."/>
            <person name="Kulichevskaya I.S."/>
            <person name="Beletsky A.V."/>
            <person name="Rakitin A.L."/>
            <person name="Mardanov A.V."/>
            <person name="Ivanova A.A."/>
            <person name="Saltykova V.X."/>
            <person name="Rijpstra W.I.C."/>
            <person name="Sinninghe Damste J.S."/>
            <person name="Ravin N.V."/>
        </authorList>
    </citation>
    <scope>NUCLEOTIDE SEQUENCE [LARGE SCALE GENOMIC DNA]</scope>
    <source>
        <strain evidence="7">PX69</strain>
    </source>
</reference>
<dbReference type="Pfam" id="PF02797">
    <property type="entry name" value="Chal_sti_synt_C"/>
    <property type="match status" value="1"/>
</dbReference>
<organism evidence="6 7">
    <name type="scientific">Lacipirellula parvula</name>
    <dbReference type="NCBI Taxonomy" id="2650471"/>
    <lineage>
        <taxon>Bacteria</taxon>
        <taxon>Pseudomonadati</taxon>
        <taxon>Planctomycetota</taxon>
        <taxon>Planctomycetia</taxon>
        <taxon>Pirellulales</taxon>
        <taxon>Lacipirellulaceae</taxon>
        <taxon>Lacipirellula</taxon>
    </lineage>
</organism>
<evidence type="ECO:0000313" key="6">
    <source>
        <dbReference type="EMBL" id="BBO33430.1"/>
    </source>
</evidence>
<dbReference type="Proteomes" id="UP000326837">
    <property type="component" value="Chromosome"/>
</dbReference>
<dbReference type="PIRSF" id="PIRSF000451">
    <property type="entry name" value="PKS_III"/>
    <property type="match status" value="1"/>
</dbReference>
<sequence>MTPLTRTSSRIMPVRTNLLRNAARRAKRTPANPVIRGIGVAVPENSILQHEAADVAADLIASEERSKRAIATLYRRSGVASRHCVIIEPAIEGQPMTQNFFERRTSPTDGGPSTGQRMALYEQSATRLAVAASRDAIAESGLAAEQITHIVSATCTGFSAPGFDLGLIDQLSLSRGVQRTQVGFMGCHAGLNALRVGQAYCKADLQANVLVCATEICSLHFQYSEQPQTIVSNALFADGAAAVVLSPGCAERLACGDGDAWRLADHASFVVPNSADLMSWRIGDHGFEMTLSPRLPDLIAESLAPWVDGWLAKHRLARTDIGSWAIHPGGRRILAAAAESLELTPEQIAPSEQILRDFGNMSSPTVLFILRELQRRQAKLPAVMLAFGPGITIEAALVQ</sequence>
<dbReference type="EC" id="2.3.1.74" evidence="6"/>
<evidence type="ECO:0000256" key="1">
    <source>
        <dbReference type="ARBA" id="ARBA00005531"/>
    </source>
</evidence>
<keyword evidence="6" id="KW-0012">Acyltransferase</keyword>
<feature type="domain" description="Chalcone/stilbene synthase C-terminal" evidence="5">
    <location>
        <begin position="269"/>
        <end position="398"/>
    </location>
</feature>
<dbReference type="SUPFAM" id="SSF53901">
    <property type="entry name" value="Thiolase-like"/>
    <property type="match status" value="2"/>
</dbReference>
<evidence type="ECO:0000313" key="7">
    <source>
        <dbReference type="Proteomes" id="UP000326837"/>
    </source>
</evidence>
<dbReference type="GO" id="GO:0030639">
    <property type="term" value="P:polyketide biosynthetic process"/>
    <property type="evidence" value="ECO:0007669"/>
    <property type="project" value="TreeGrafter"/>
</dbReference>
<accession>A0A5K7X9N8</accession>
<feature type="domain" description="Chalcone/stilbene synthase N-terminal" evidence="4">
    <location>
        <begin position="23"/>
        <end position="245"/>
    </location>
</feature>
<dbReference type="EMBL" id="AP021861">
    <property type="protein sequence ID" value="BBO33430.1"/>
    <property type="molecule type" value="Genomic_DNA"/>
</dbReference>
<evidence type="ECO:0000259" key="4">
    <source>
        <dbReference type="Pfam" id="PF00195"/>
    </source>
</evidence>
<name>A0A5K7X9N8_9BACT</name>
<feature type="active site" description="Acyl-thioester intermediate" evidence="3">
    <location>
        <position position="187"/>
    </location>
</feature>
<dbReference type="InterPro" id="IPR012328">
    <property type="entry name" value="Chalcone/stilbene_synt_C"/>
</dbReference>